<feature type="transmembrane region" description="Helical" evidence="1">
    <location>
        <begin position="69"/>
        <end position="93"/>
    </location>
</feature>
<evidence type="ECO:0000256" key="1">
    <source>
        <dbReference type="SAM" id="Phobius"/>
    </source>
</evidence>
<feature type="transmembrane region" description="Helical" evidence="1">
    <location>
        <begin position="35"/>
        <end position="57"/>
    </location>
</feature>
<dbReference type="PATRIC" id="fig|1449351.3.peg.1450"/>
<dbReference type="Pfam" id="PF03703">
    <property type="entry name" value="bPH_2"/>
    <property type="match status" value="1"/>
</dbReference>
<comment type="caution">
    <text evidence="3">The sequence shown here is derived from an EMBL/GenBank/DDBJ whole genome shotgun (WGS) entry which is preliminary data.</text>
</comment>
<accession>X7FC46</accession>
<dbReference type="InterPro" id="IPR054839">
    <property type="entry name" value="puhB_PGC"/>
</dbReference>
<name>X7FC46_9RHOB</name>
<dbReference type="STRING" id="1449351.RISW2_22545"/>
<dbReference type="EMBL" id="JAME01000008">
    <property type="protein sequence ID" value="ETX29666.1"/>
    <property type="molecule type" value="Genomic_DNA"/>
</dbReference>
<evidence type="ECO:0000313" key="4">
    <source>
        <dbReference type="Proteomes" id="UP000023430"/>
    </source>
</evidence>
<evidence type="ECO:0000259" key="2">
    <source>
        <dbReference type="Pfam" id="PF03703"/>
    </source>
</evidence>
<organism evidence="3 4">
    <name type="scientific">Roseivivax isoporae LMG 25204</name>
    <dbReference type="NCBI Taxonomy" id="1449351"/>
    <lineage>
        <taxon>Bacteria</taxon>
        <taxon>Pseudomonadati</taxon>
        <taxon>Pseudomonadota</taxon>
        <taxon>Alphaproteobacteria</taxon>
        <taxon>Rhodobacterales</taxon>
        <taxon>Roseobacteraceae</taxon>
        <taxon>Roseivivax</taxon>
    </lineage>
</organism>
<protein>
    <submittedName>
        <fullName evidence="3">Photosynthetic complex assembly protein</fullName>
    </submittedName>
</protein>
<keyword evidence="4" id="KW-1185">Reference proteome</keyword>
<dbReference type="NCBIfam" id="NF040894">
    <property type="entry name" value="puhB_PGC"/>
    <property type="match status" value="1"/>
</dbReference>
<reference evidence="3 4" key="1">
    <citation type="submission" date="2014-01" db="EMBL/GenBank/DDBJ databases">
        <title>Roseivivax isoporae LMG 25204 Genome Sequencing.</title>
        <authorList>
            <person name="Lai Q."/>
            <person name="Li G."/>
            <person name="Shao Z."/>
        </authorList>
    </citation>
    <scope>NUCLEOTIDE SEQUENCE [LARGE SCALE GENOMIC DNA]</scope>
    <source>
        <strain evidence="3 4">LMG 25204</strain>
    </source>
</reference>
<gene>
    <name evidence="3" type="ORF">RISW2_22545</name>
</gene>
<keyword evidence="1" id="KW-1133">Transmembrane helix</keyword>
<dbReference type="eggNOG" id="COG3428">
    <property type="taxonomic scope" value="Bacteria"/>
</dbReference>
<proteinExistence type="predicted"/>
<evidence type="ECO:0000313" key="3">
    <source>
        <dbReference type="EMBL" id="ETX29666.1"/>
    </source>
</evidence>
<dbReference type="AlphaFoldDB" id="X7FC46"/>
<dbReference type="InterPro" id="IPR005182">
    <property type="entry name" value="YdbS-like_PH"/>
</dbReference>
<feature type="domain" description="YdbS-like PH" evidence="2">
    <location>
        <begin position="96"/>
        <end position="185"/>
    </location>
</feature>
<keyword evidence="1" id="KW-0472">Membrane</keyword>
<sequence length="216" mass="23745">MSHDDFATEPVPGLPELPPEGERILWQGRPQAAALAWHSLSLPWVAGYFVALALWRFLSLVDMLPIGQVVGYSVPFLFLGGIVLALLFLVAYVQARSTVYTVTNRRVAMRVGAALTLTLNLPYTQIARADLARGRFGTGTIVFETLGETRFSYMVLWPHLRPWRFARTQPALRCIPDADRVARLIADAAEARLSVPQVRRVTPAPAVADPAGLAAE</sequence>
<dbReference type="RefSeq" id="WP_043768469.1">
    <property type="nucleotide sequence ID" value="NZ_JAME01000008.1"/>
</dbReference>
<dbReference type="Proteomes" id="UP000023430">
    <property type="component" value="Unassembled WGS sequence"/>
</dbReference>
<dbReference type="OrthoDB" id="7345733at2"/>
<keyword evidence="1" id="KW-0812">Transmembrane</keyword>